<keyword evidence="2 4" id="KW-0238">DNA-binding</keyword>
<dbReference type="InterPro" id="IPR001647">
    <property type="entry name" value="HTH_TetR"/>
</dbReference>
<evidence type="ECO:0000256" key="3">
    <source>
        <dbReference type="ARBA" id="ARBA00023163"/>
    </source>
</evidence>
<evidence type="ECO:0000256" key="1">
    <source>
        <dbReference type="ARBA" id="ARBA00023015"/>
    </source>
</evidence>
<evidence type="ECO:0000313" key="6">
    <source>
        <dbReference type="EMBL" id="SHI39274.1"/>
    </source>
</evidence>
<dbReference type="PANTHER" id="PTHR30055">
    <property type="entry name" value="HTH-TYPE TRANSCRIPTIONAL REGULATOR RUTR"/>
    <property type="match status" value="1"/>
</dbReference>
<name>A0A1M6ARX8_9ACTN</name>
<feature type="domain" description="HTH tetR-type" evidence="5">
    <location>
        <begin position="15"/>
        <end position="73"/>
    </location>
</feature>
<dbReference type="GO" id="GO:0003700">
    <property type="term" value="F:DNA-binding transcription factor activity"/>
    <property type="evidence" value="ECO:0007669"/>
    <property type="project" value="TreeGrafter"/>
</dbReference>
<evidence type="ECO:0000256" key="4">
    <source>
        <dbReference type="PROSITE-ProRule" id="PRU00335"/>
    </source>
</evidence>
<organism evidence="6 7">
    <name type="scientific">Nocardiopsis flavescens</name>
    <dbReference type="NCBI Taxonomy" id="758803"/>
    <lineage>
        <taxon>Bacteria</taxon>
        <taxon>Bacillati</taxon>
        <taxon>Actinomycetota</taxon>
        <taxon>Actinomycetes</taxon>
        <taxon>Streptosporangiales</taxon>
        <taxon>Nocardiopsidaceae</taxon>
        <taxon>Nocardiopsis</taxon>
    </lineage>
</organism>
<proteinExistence type="predicted"/>
<dbReference type="InterPro" id="IPR050109">
    <property type="entry name" value="HTH-type_TetR-like_transc_reg"/>
</dbReference>
<dbReference type="STRING" id="758803.SAMN05421803_10192"/>
<dbReference type="InterPro" id="IPR009057">
    <property type="entry name" value="Homeodomain-like_sf"/>
</dbReference>
<dbReference type="PROSITE" id="PS50977">
    <property type="entry name" value="HTH_TETR_2"/>
    <property type="match status" value="1"/>
</dbReference>
<evidence type="ECO:0000256" key="2">
    <source>
        <dbReference type="ARBA" id="ARBA00023125"/>
    </source>
</evidence>
<dbReference type="Gene3D" id="1.10.357.10">
    <property type="entry name" value="Tetracycline Repressor, domain 2"/>
    <property type="match status" value="1"/>
</dbReference>
<keyword evidence="7" id="KW-1185">Reference proteome</keyword>
<dbReference type="EMBL" id="FQZK01000001">
    <property type="protein sequence ID" value="SHI39274.1"/>
    <property type="molecule type" value="Genomic_DNA"/>
</dbReference>
<keyword evidence="1" id="KW-0805">Transcription regulation</keyword>
<dbReference type="Pfam" id="PF00440">
    <property type="entry name" value="TetR_N"/>
    <property type="match status" value="1"/>
</dbReference>
<evidence type="ECO:0000313" key="7">
    <source>
        <dbReference type="Proteomes" id="UP000184452"/>
    </source>
</evidence>
<dbReference type="GO" id="GO:0000976">
    <property type="term" value="F:transcription cis-regulatory region binding"/>
    <property type="evidence" value="ECO:0007669"/>
    <property type="project" value="TreeGrafter"/>
</dbReference>
<sequence length="210" mass="22294">MTEDTRTRQVRADARQSITRILDAANRVLAQDPQASLEQVAEAAGVSRATVHRHFSSRRALLDALVEDLNSRYREAFRQARVESVPPMVALYRLTEGAFELKTAHPFVIGLTPAGGPGSAESDPVLREGLERLFARLCADGEITARDPSWCRRVYLALLHEVYELDAGSPALAAGGSAPADDVGARVRLLVSTLVGALGGPPAAAGGGDG</sequence>
<evidence type="ECO:0000259" key="5">
    <source>
        <dbReference type="PROSITE" id="PS50977"/>
    </source>
</evidence>
<protein>
    <submittedName>
        <fullName evidence="6">DNA-binding transcriptional regulator, AcrR family</fullName>
    </submittedName>
</protein>
<dbReference type="Proteomes" id="UP000184452">
    <property type="component" value="Unassembled WGS sequence"/>
</dbReference>
<accession>A0A1M6ARX8</accession>
<keyword evidence="3" id="KW-0804">Transcription</keyword>
<dbReference type="OrthoDB" id="3570708at2"/>
<feature type="DNA-binding region" description="H-T-H motif" evidence="4">
    <location>
        <begin position="36"/>
        <end position="55"/>
    </location>
</feature>
<dbReference type="PANTHER" id="PTHR30055:SF234">
    <property type="entry name" value="HTH-TYPE TRANSCRIPTIONAL REGULATOR BETI"/>
    <property type="match status" value="1"/>
</dbReference>
<reference evidence="6 7" key="1">
    <citation type="submission" date="2016-11" db="EMBL/GenBank/DDBJ databases">
        <authorList>
            <person name="Jaros S."/>
            <person name="Januszkiewicz K."/>
            <person name="Wedrychowicz H."/>
        </authorList>
    </citation>
    <scope>NUCLEOTIDE SEQUENCE [LARGE SCALE GENOMIC DNA]</scope>
    <source>
        <strain evidence="6 7">CGMCC 4.5723</strain>
    </source>
</reference>
<gene>
    <name evidence="6" type="ORF">SAMN05421803_10192</name>
</gene>
<dbReference type="RefSeq" id="WP_073373773.1">
    <property type="nucleotide sequence ID" value="NZ_FQZK01000001.1"/>
</dbReference>
<dbReference type="SUPFAM" id="SSF46689">
    <property type="entry name" value="Homeodomain-like"/>
    <property type="match status" value="1"/>
</dbReference>
<dbReference type="AlphaFoldDB" id="A0A1M6ARX8"/>